<comment type="cofactor">
    <cofactor evidence="4">
        <name>Zn(2+)</name>
        <dbReference type="ChEBI" id="CHEBI:29105"/>
    </cofactor>
</comment>
<dbReference type="GO" id="GO:0008270">
    <property type="term" value="F:zinc ion binding"/>
    <property type="evidence" value="ECO:0007669"/>
    <property type="project" value="InterPro"/>
</dbReference>
<dbReference type="InterPro" id="IPR002328">
    <property type="entry name" value="ADH_Zn_CS"/>
</dbReference>
<evidence type="ECO:0000313" key="7">
    <source>
        <dbReference type="Proteomes" id="UP000199662"/>
    </source>
</evidence>
<dbReference type="GO" id="GO:0016491">
    <property type="term" value="F:oxidoreductase activity"/>
    <property type="evidence" value="ECO:0007669"/>
    <property type="project" value="UniProtKB-KW"/>
</dbReference>
<gene>
    <name evidence="6" type="ORF">SAMN05660742_11683</name>
</gene>
<name>A0A1H7BTZ8_9FIRM</name>
<dbReference type="PANTHER" id="PTHR43401:SF2">
    <property type="entry name" value="L-THREONINE 3-DEHYDROGENASE"/>
    <property type="match status" value="1"/>
</dbReference>
<evidence type="ECO:0000256" key="4">
    <source>
        <dbReference type="RuleBase" id="RU361277"/>
    </source>
</evidence>
<dbReference type="AlphaFoldDB" id="A0A1H7BTZ8"/>
<protein>
    <submittedName>
        <fullName evidence="6">L-iditol 2-dehydrogenase</fullName>
    </submittedName>
</protein>
<dbReference type="CDD" id="cd08236">
    <property type="entry name" value="sugar_DH"/>
    <property type="match status" value="1"/>
</dbReference>
<comment type="similarity">
    <text evidence="4">Belongs to the zinc-containing alcohol dehydrogenase family.</text>
</comment>
<sequence>MKAAVIYGTGDIRYGDITDPECGIDDVIIKVSACGICGSDSPRILQNWKYPVPGVPGHEFAGTIVETGANVKEFSVDEAVVAQPLIPCGECINCKSGFYSVCDDITMLGADVPGGYAQYVKVPAANVLRTGSIELQKAALIEPCAVAAYGVLGIAPKMGDTVAILGMGTIGQLVLQWCKIYGVRRIIAVDISERKLAEAKALGADYCINGLKTDVEKEILELTGGVGVDISMETAGSKITQEQCLVVTKKRGKVGYLGIARSDILLKEKSFESIFRHELTLKGFWNSYSAPFPGAAWEKSIEYIQDGRIELEKLISHRFALSEVEAAFSMIKGRKEEYNKILLVVE</sequence>
<evidence type="ECO:0000256" key="1">
    <source>
        <dbReference type="ARBA" id="ARBA00022723"/>
    </source>
</evidence>
<evidence type="ECO:0000259" key="5">
    <source>
        <dbReference type="SMART" id="SM00829"/>
    </source>
</evidence>
<keyword evidence="3" id="KW-0560">Oxidoreductase</keyword>
<dbReference type="Pfam" id="PF00107">
    <property type="entry name" value="ADH_zinc_N"/>
    <property type="match status" value="1"/>
</dbReference>
<dbReference type="RefSeq" id="WP_091833411.1">
    <property type="nucleotide sequence ID" value="NZ_FNZK01000016.1"/>
</dbReference>
<keyword evidence="7" id="KW-1185">Reference proteome</keyword>
<dbReference type="InterPro" id="IPR036291">
    <property type="entry name" value="NAD(P)-bd_dom_sf"/>
</dbReference>
<evidence type="ECO:0000313" key="6">
    <source>
        <dbReference type="EMBL" id="SEJ76875.1"/>
    </source>
</evidence>
<dbReference type="PANTHER" id="PTHR43401">
    <property type="entry name" value="L-THREONINE 3-DEHYDROGENASE"/>
    <property type="match status" value="1"/>
</dbReference>
<dbReference type="InterPro" id="IPR020843">
    <property type="entry name" value="ER"/>
</dbReference>
<dbReference type="InterPro" id="IPR050129">
    <property type="entry name" value="Zn_alcohol_dh"/>
</dbReference>
<dbReference type="Gene3D" id="3.90.180.10">
    <property type="entry name" value="Medium-chain alcohol dehydrogenases, catalytic domain"/>
    <property type="match status" value="1"/>
</dbReference>
<dbReference type="STRING" id="84035.SAMN05660742_11683"/>
<dbReference type="Pfam" id="PF08240">
    <property type="entry name" value="ADH_N"/>
    <property type="match status" value="1"/>
</dbReference>
<organism evidence="6 7">
    <name type="scientific">Propionispira arboris</name>
    <dbReference type="NCBI Taxonomy" id="84035"/>
    <lineage>
        <taxon>Bacteria</taxon>
        <taxon>Bacillati</taxon>
        <taxon>Bacillota</taxon>
        <taxon>Negativicutes</taxon>
        <taxon>Selenomonadales</taxon>
        <taxon>Selenomonadaceae</taxon>
        <taxon>Propionispira</taxon>
    </lineage>
</organism>
<dbReference type="Proteomes" id="UP000199662">
    <property type="component" value="Unassembled WGS sequence"/>
</dbReference>
<dbReference type="InterPro" id="IPR013154">
    <property type="entry name" value="ADH-like_N"/>
</dbReference>
<evidence type="ECO:0000256" key="2">
    <source>
        <dbReference type="ARBA" id="ARBA00022833"/>
    </source>
</evidence>
<proteinExistence type="inferred from homology"/>
<dbReference type="InterPro" id="IPR013149">
    <property type="entry name" value="ADH-like_C"/>
</dbReference>
<dbReference type="SMART" id="SM00829">
    <property type="entry name" value="PKS_ER"/>
    <property type="match status" value="1"/>
</dbReference>
<dbReference type="SUPFAM" id="SSF51735">
    <property type="entry name" value="NAD(P)-binding Rossmann-fold domains"/>
    <property type="match status" value="1"/>
</dbReference>
<dbReference type="PROSITE" id="PS00059">
    <property type="entry name" value="ADH_ZINC"/>
    <property type="match status" value="1"/>
</dbReference>
<dbReference type="EMBL" id="FNZK01000016">
    <property type="protein sequence ID" value="SEJ76875.1"/>
    <property type="molecule type" value="Genomic_DNA"/>
</dbReference>
<keyword evidence="1 4" id="KW-0479">Metal-binding</keyword>
<dbReference type="Gene3D" id="3.40.50.720">
    <property type="entry name" value="NAD(P)-binding Rossmann-like Domain"/>
    <property type="match status" value="1"/>
</dbReference>
<reference evidence="6 7" key="1">
    <citation type="submission" date="2016-10" db="EMBL/GenBank/DDBJ databases">
        <authorList>
            <person name="de Groot N.N."/>
        </authorList>
    </citation>
    <scope>NUCLEOTIDE SEQUENCE [LARGE SCALE GENOMIC DNA]</scope>
    <source>
        <strain evidence="6 7">DSM 2179</strain>
    </source>
</reference>
<keyword evidence="2 4" id="KW-0862">Zinc</keyword>
<accession>A0A1H7BTZ8</accession>
<feature type="domain" description="Enoyl reductase (ER)" evidence="5">
    <location>
        <begin position="8"/>
        <end position="343"/>
    </location>
</feature>
<dbReference type="InterPro" id="IPR011032">
    <property type="entry name" value="GroES-like_sf"/>
</dbReference>
<dbReference type="SUPFAM" id="SSF50129">
    <property type="entry name" value="GroES-like"/>
    <property type="match status" value="1"/>
</dbReference>
<evidence type="ECO:0000256" key="3">
    <source>
        <dbReference type="ARBA" id="ARBA00023002"/>
    </source>
</evidence>